<dbReference type="Proteomes" id="UP000008066">
    <property type="component" value="Unassembled WGS sequence"/>
</dbReference>
<protein>
    <submittedName>
        <fullName evidence="2">Uncharacterized protein</fullName>
    </submittedName>
</protein>
<dbReference type="InterPro" id="IPR006708">
    <property type="entry name" value="Pex19"/>
</dbReference>
<dbReference type="AlphaFoldDB" id="G0SEB4"/>
<name>G0SEB4_CHATD</name>
<dbReference type="GeneID" id="18260353"/>
<feature type="compositionally biased region" description="Low complexity" evidence="1">
    <location>
        <begin position="68"/>
        <end position="78"/>
    </location>
</feature>
<dbReference type="OrthoDB" id="21292at2759"/>
<feature type="compositionally biased region" description="Low complexity" evidence="1">
    <location>
        <begin position="170"/>
        <end position="188"/>
    </location>
</feature>
<proteinExistence type="predicted"/>
<reference evidence="2 3" key="1">
    <citation type="journal article" date="2011" name="Cell">
        <title>Insight into structure and assembly of the nuclear pore complex by utilizing the genome of a eukaryotic thermophile.</title>
        <authorList>
            <person name="Amlacher S."/>
            <person name="Sarges P."/>
            <person name="Flemming D."/>
            <person name="van Noort V."/>
            <person name="Kunze R."/>
            <person name="Devos D.P."/>
            <person name="Arumugam M."/>
            <person name="Bork P."/>
            <person name="Hurt E."/>
        </authorList>
    </citation>
    <scope>NUCLEOTIDE SEQUENCE [LARGE SCALE GENOMIC DNA]</scope>
    <source>
        <strain evidence="3">DSM 1495 / CBS 144.50 / IMI 039719</strain>
    </source>
</reference>
<dbReference type="eggNOG" id="KOG3133">
    <property type="taxonomic scope" value="Eukaryota"/>
</dbReference>
<accession>G0SEB4</accession>
<dbReference type="RefSeq" id="XP_006696622.1">
    <property type="nucleotide sequence ID" value="XM_006696559.1"/>
</dbReference>
<feature type="region of interest" description="Disordered" evidence="1">
    <location>
        <begin position="1"/>
        <end position="102"/>
    </location>
</feature>
<sequence length="361" mass="38684">MASNTDGVGAAGAHKNLAETPTVPSSKAEEKKPVTVEAVVDDGDIPDPDEDDLDDLDGEFSYAPMPISAAAAASTTAAGPSSQQAPGAGAEEPVLSEEEFARQLQAGMAELLGELERSVWRTNSAPTQALDLTQPQPEVQAQFESIFRELGAAASASAEEIAKNPPPGAAPVAGSSGSRPSTSSGPSPADAASFQETIRKTIERMQQSGEQATAAAAAEGADDFLTELLKQMQSGALDGEGGEEEFSKMLLGMMEQLTNKEILYEPMKELHEKFPEWIEKNRGKVSAEDLQRYEEQQTYVREIVAKFEEPTYSDENKADREYIIDRMQKMQATGQPPADLVGEMPSTQDILNMPDESCNPQ</sequence>
<feature type="region of interest" description="Disordered" evidence="1">
    <location>
        <begin position="331"/>
        <end position="361"/>
    </location>
</feature>
<dbReference type="PANTHER" id="PTHR12774:SF2">
    <property type="entry name" value="PEROXISOMAL BIOGENESIS FACTOR 19"/>
    <property type="match status" value="1"/>
</dbReference>
<dbReference type="KEGG" id="cthr:CTHT_0063150"/>
<dbReference type="GO" id="GO:0033328">
    <property type="term" value="F:peroxisome membrane targeting sequence binding"/>
    <property type="evidence" value="ECO:0007669"/>
    <property type="project" value="TreeGrafter"/>
</dbReference>
<dbReference type="PANTHER" id="PTHR12774">
    <property type="entry name" value="PEROXISOMAL BIOGENESIS FACTOR 19"/>
    <property type="match status" value="1"/>
</dbReference>
<dbReference type="Pfam" id="PF04614">
    <property type="entry name" value="Pex19"/>
    <property type="match status" value="1"/>
</dbReference>
<dbReference type="GO" id="GO:0005778">
    <property type="term" value="C:peroxisomal membrane"/>
    <property type="evidence" value="ECO:0007669"/>
    <property type="project" value="TreeGrafter"/>
</dbReference>
<dbReference type="EMBL" id="GL988046">
    <property type="protein sequence ID" value="EGS18291.1"/>
    <property type="molecule type" value="Genomic_DNA"/>
</dbReference>
<dbReference type="HOGENOM" id="CLU_043063_1_1_1"/>
<organism evidence="3">
    <name type="scientific">Chaetomium thermophilum (strain DSM 1495 / CBS 144.50 / IMI 039719)</name>
    <name type="common">Thermochaetoides thermophila</name>
    <dbReference type="NCBI Taxonomy" id="759272"/>
    <lineage>
        <taxon>Eukaryota</taxon>
        <taxon>Fungi</taxon>
        <taxon>Dikarya</taxon>
        <taxon>Ascomycota</taxon>
        <taxon>Pezizomycotina</taxon>
        <taxon>Sordariomycetes</taxon>
        <taxon>Sordariomycetidae</taxon>
        <taxon>Sordariales</taxon>
        <taxon>Chaetomiaceae</taxon>
        <taxon>Thermochaetoides</taxon>
    </lineage>
</organism>
<dbReference type="OMA" id="YEPMREM"/>
<feature type="region of interest" description="Disordered" evidence="1">
    <location>
        <begin position="154"/>
        <end position="193"/>
    </location>
</feature>
<dbReference type="Gene3D" id="1.20.120.900">
    <property type="entry name" value="Pex19, mPTS binding domain"/>
    <property type="match status" value="1"/>
</dbReference>
<evidence type="ECO:0000313" key="2">
    <source>
        <dbReference type="EMBL" id="EGS18291.1"/>
    </source>
</evidence>
<dbReference type="InterPro" id="IPR038322">
    <property type="entry name" value="Pex19_C_sf"/>
</dbReference>
<evidence type="ECO:0000313" key="3">
    <source>
        <dbReference type="Proteomes" id="UP000008066"/>
    </source>
</evidence>
<evidence type="ECO:0000256" key="1">
    <source>
        <dbReference type="SAM" id="MobiDB-lite"/>
    </source>
</evidence>
<dbReference type="GO" id="GO:0045046">
    <property type="term" value="P:protein import into peroxisome membrane"/>
    <property type="evidence" value="ECO:0007669"/>
    <property type="project" value="TreeGrafter"/>
</dbReference>
<feature type="compositionally biased region" description="Acidic residues" evidence="1">
    <location>
        <begin position="39"/>
        <end position="58"/>
    </location>
</feature>
<gene>
    <name evidence="2" type="ORF">CTHT_0063150</name>
</gene>
<keyword evidence="3" id="KW-1185">Reference proteome</keyword>
<dbReference type="STRING" id="759272.G0SEB4"/>